<keyword evidence="1" id="KW-0472">Membrane</keyword>
<evidence type="ECO:0000313" key="2">
    <source>
        <dbReference type="EMBL" id="GAA4252697.1"/>
    </source>
</evidence>
<protein>
    <submittedName>
        <fullName evidence="2">Uncharacterized protein</fullName>
    </submittedName>
</protein>
<keyword evidence="3" id="KW-1185">Reference proteome</keyword>
<name>A0ABP8DDJ6_9ACTN</name>
<gene>
    <name evidence="2" type="ORF">GCM10022255_050580</name>
</gene>
<dbReference type="EMBL" id="BAABAT010000014">
    <property type="protein sequence ID" value="GAA4252697.1"/>
    <property type="molecule type" value="Genomic_DNA"/>
</dbReference>
<keyword evidence="1" id="KW-1133">Transmembrane helix</keyword>
<organism evidence="2 3">
    <name type="scientific">Dactylosporangium darangshiense</name>
    <dbReference type="NCBI Taxonomy" id="579108"/>
    <lineage>
        <taxon>Bacteria</taxon>
        <taxon>Bacillati</taxon>
        <taxon>Actinomycetota</taxon>
        <taxon>Actinomycetes</taxon>
        <taxon>Micromonosporales</taxon>
        <taxon>Micromonosporaceae</taxon>
        <taxon>Dactylosporangium</taxon>
    </lineage>
</organism>
<accession>A0ABP8DDJ6</accession>
<keyword evidence="1" id="KW-0812">Transmembrane</keyword>
<evidence type="ECO:0000256" key="1">
    <source>
        <dbReference type="SAM" id="Phobius"/>
    </source>
</evidence>
<reference evidence="3" key="1">
    <citation type="journal article" date="2019" name="Int. J. Syst. Evol. Microbiol.">
        <title>The Global Catalogue of Microorganisms (GCM) 10K type strain sequencing project: providing services to taxonomists for standard genome sequencing and annotation.</title>
        <authorList>
            <consortium name="The Broad Institute Genomics Platform"/>
            <consortium name="The Broad Institute Genome Sequencing Center for Infectious Disease"/>
            <person name="Wu L."/>
            <person name="Ma J."/>
        </authorList>
    </citation>
    <scope>NUCLEOTIDE SEQUENCE [LARGE SCALE GENOMIC DNA]</scope>
    <source>
        <strain evidence="3">JCM 17441</strain>
    </source>
</reference>
<proteinExistence type="predicted"/>
<comment type="caution">
    <text evidence="2">The sequence shown here is derived from an EMBL/GenBank/DDBJ whole genome shotgun (WGS) entry which is preliminary data.</text>
</comment>
<dbReference type="RefSeq" id="WP_345129745.1">
    <property type="nucleotide sequence ID" value="NZ_BAABAT010000014.1"/>
</dbReference>
<sequence>MDQDLHTLLTSVRDDAPPPRLSVDDITAAGRHLARRRRRLTLLSSVGGGALAAVAALAAAFVLAASPTAPQTPAVDPSTLPNIAASPAPTAFGEAPPFVTTYRGYEAGSYVVSDPDLVTTAYQQSSIEATFDPSGATPEPSLTTDPLTRARAPELVAGGTLVVYRSGVFDPVVFAKGGDKIEMRSGVGLLHYAGGMSGPVLSATDQARLEKFADNVPALAWQYTTDSWAAIYWSSWQTVPDRDHLIAIAEGLTPAAPKAFPVGFQPGYLPRGYVLMSVSYGTDMGYGNRVVSAARLTPKPPALPLTEPINFDEWPSLTLSFGHMDANPKMAQKYDCAGNTTCTRVLDDGATYVRVDVNGLKITQAMQLTQIAVAMKPQDPDDMAAWPAAVKTFP</sequence>
<dbReference type="Proteomes" id="UP001500620">
    <property type="component" value="Unassembled WGS sequence"/>
</dbReference>
<feature type="transmembrane region" description="Helical" evidence="1">
    <location>
        <begin position="40"/>
        <end position="64"/>
    </location>
</feature>
<evidence type="ECO:0000313" key="3">
    <source>
        <dbReference type="Proteomes" id="UP001500620"/>
    </source>
</evidence>